<dbReference type="PANTHER" id="PTHR33121:SF15">
    <property type="entry name" value="BLUE LIGHT- AND TEMPERATURE-REGULATED ANTIREPRESSOR BLUF"/>
    <property type="match status" value="1"/>
</dbReference>
<accession>A0ABN0NEN3</accession>
<feature type="transmembrane region" description="Helical" evidence="1">
    <location>
        <begin position="99"/>
        <end position="120"/>
    </location>
</feature>
<dbReference type="Proteomes" id="UP000016534">
    <property type="component" value="Unassembled WGS sequence"/>
</dbReference>
<keyword evidence="4" id="KW-1185">Reference proteome</keyword>
<dbReference type="Pfam" id="PF00563">
    <property type="entry name" value="EAL"/>
    <property type="match status" value="1"/>
</dbReference>
<name>A0ABN0NEN3_9GAMM</name>
<protein>
    <submittedName>
        <fullName evidence="3">EAL domain-containing protein</fullName>
    </submittedName>
</protein>
<keyword evidence="1" id="KW-0812">Transmembrane</keyword>
<dbReference type="InterPro" id="IPR035919">
    <property type="entry name" value="EAL_sf"/>
</dbReference>
<dbReference type="PROSITE" id="PS50883">
    <property type="entry name" value="EAL"/>
    <property type="match status" value="1"/>
</dbReference>
<proteinExistence type="predicted"/>
<feature type="transmembrane region" description="Helical" evidence="1">
    <location>
        <begin position="12"/>
        <end position="31"/>
    </location>
</feature>
<evidence type="ECO:0000256" key="1">
    <source>
        <dbReference type="SAM" id="Phobius"/>
    </source>
</evidence>
<comment type="caution">
    <text evidence="3">The sequence shown here is derived from an EMBL/GenBank/DDBJ whole genome shotgun (WGS) entry which is preliminary data.</text>
</comment>
<dbReference type="EMBL" id="AHCF02000035">
    <property type="protein sequence ID" value="ERG60002.1"/>
    <property type="molecule type" value="Genomic_DNA"/>
</dbReference>
<keyword evidence="1" id="KW-1133">Transmembrane helix</keyword>
<evidence type="ECO:0000259" key="2">
    <source>
        <dbReference type="PROSITE" id="PS50883"/>
    </source>
</evidence>
<reference evidence="3" key="1">
    <citation type="journal article" date="2012" name="J. Bacteriol.">
        <title>Genome sequences of type strains of seven species of the marine bacterium Pseudoalteromonas.</title>
        <authorList>
            <person name="Xie B.B."/>
            <person name="Shu Y.L."/>
            <person name="Qin Q.L."/>
            <person name="Rong J.C."/>
            <person name="Zhang X.Y."/>
            <person name="Chen X.L."/>
            <person name="Shi M."/>
            <person name="He H.L."/>
            <person name="Zhou B.C."/>
            <person name="Zhang Y.Z."/>
        </authorList>
    </citation>
    <scope>NUCLEOTIDE SEQUENCE [LARGE SCALE GENOMIC DNA]</scope>
    <source>
        <strain evidence="3">NCIMB 2128</strain>
    </source>
</reference>
<dbReference type="SUPFAM" id="SSF141868">
    <property type="entry name" value="EAL domain-like"/>
    <property type="match status" value="1"/>
</dbReference>
<evidence type="ECO:0000313" key="3">
    <source>
        <dbReference type="EMBL" id="ERG60002.1"/>
    </source>
</evidence>
<organism evidence="3 4">
    <name type="scientific">Pseudoalteromonas undina</name>
    <dbReference type="NCBI Taxonomy" id="43660"/>
    <lineage>
        <taxon>Bacteria</taxon>
        <taxon>Pseudomonadati</taxon>
        <taxon>Pseudomonadota</taxon>
        <taxon>Gammaproteobacteria</taxon>
        <taxon>Alteromonadales</taxon>
        <taxon>Pseudoalteromonadaceae</taxon>
        <taxon>Pseudoalteromonas</taxon>
    </lineage>
</organism>
<dbReference type="InterPro" id="IPR001633">
    <property type="entry name" value="EAL_dom"/>
</dbReference>
<feature type="domain" description="EAL" evidence="2">
    <location>
        <begin position="303"/>
        <end position="548"/>
    </location>
</feature>
<reference evidence="3" key="2">
    <citation type="submission" date="2013-04" db="EMBL/GenBank/DDBJ databases">
        <title>Genome sequence of Pseudoalteromonas undina.</title>
        <authorList>
            <person name="Xie B.-B."/>
            <person name="Rong J.-C."/>
            <person name="Qin Q.-L."/>
            <person name="Shu Y.-L."/>
            <person name="Zhang Y.-Z."/>
        </authorList>
    </citation>
    <scope>NUCLEOTIDE SEQUENCE</scope>
    <source>
        <strain evidence="3">NCIMB 2128</strain>
    </source>
</reference>
<dbReference type="InterPro" id="IPR050706">
    <property type="entry name" value="Cyclic-di-GMP_PDE-like"/>
</dbReference>
<evidence type="ECO:0000313" key="4">
    <source>
        <dbReference type="Proteomes" id="UP000016534"/>
    </source>
</evidence>
<gene>
    <name evidence="3" type="ORF">PUND_14666</name>
</gene>
<keyword evidence="1" id="KW-0472">Membrane</keyword>
<dbReference type="PANTHER" id="PTHR33121">
    <property type="entry name" value="CYCLIC DI-GMP PHOSPHODIESTERASE PDEF"/>
    <property type="match status" value="1"/>
</dbReference>
<dbReference type="SMART" id="SM00052">
    <property type="entry name" value="EAL"/>
    <property type="match status" value="1"/>
</dbReference>
<sequence length="548" mass="62110">MKASQSQFTNYASALFYALCFMLFVIFNSGLNLVLQYQNKQTGIELAKQLQQPLVNKQQLLTNTPFTLAPDKVSVYVKQQKQYFSSNSKGVLLYSWPLWYAYSDLFIIMNVFILVIIFAVRRAILLKTRVNNSMVLKRNQSDGYKKVCYTPKTMPSLSVLKTAAKEQKTIGYNIFALIQCECHFDINTDLQATLKVLLAKDFTNTDVISVKLLTAGNFAFTLKGVSAIEKANCAKHLHQCMLNAAYILAPRVADESIKLGVCTYYSNADQVMVYQLARSSLTLSMQSRVKHYHQLALNCSHLKVADENLVKQGIEKQKLAILFQPVYELDSGIIIKHHVLIKSSDKTNKQLFNQDYISQFYNEDEALLLDQAVVMQVKKLLLIEKSPSVISIKLHPKSWFNSEFWGWLSKHMSELKSVHTLQFLINEADFLNNQDRLQAAFSAITALNFNIVIDEVRSSKSIFNFTHNKQIVGLNLAYELVHGIDHNYFQQKSVRGIVHIGKLLSLPVVASSVETYQELQFLKAIGVSTAQGGYFSGLLPDFTQVAFH</sequence>
<dbReference type="Gene3D" id="3.20.20.450">
    <property type="entry name" value="EAL domain"/>
    <property type="match status" value="1"/>
</dbReference>